<name>A0ABR4R4X6_9BORD</name>
<dbReference type="RefSeq" id="WP_032961340.1">
    <property type="nucleotide sequence ID" value="NZ_JHEM01000002.1"/>
</dbReference>
<dbReference type="EMBL" id="JHEM01000002">
    <property type="protein sequence ID" value="KCB25980.1"/>
    <property type="molecule type" value="Genomic_DNA"/>
</dbReference>
<accession>A0ABR4R4X6</accession>
<keyword evidence="3" id="KW-1185">Reference proteome</keyword>
<dbReference type="InterPro" id="IPR010781">
    <property type="entry name" value="DUF1376"/>
</dbReference>
<dbReference type="Proteomes" id="UP000025748">
    <property type="component" value="Unassembled WGS sequence"/>
</dbReference>
<feature type="region of interest" description="Disordered" evidence="1">
    <location>
        <begin position="119"/>
        <end position="158"/>
    </location>
</feature>
<sequence length="271" mass="30247">MNYYNHNIGDYAQATMHLSLVEDAIYSRLLRRYYAEEQPIVDDMQQVCRWVGARSEEEREAVSLVLREFFSLEEGYWRNKRADEEIAAYQAKSAKAAGSAAKRWSGNAAAKPKECERNANAMPTHSEGNANQEPITNNQETIKDNPPTPRKRGKSNSTPALTVVDLQARGVPQDVATEFLALRSRKRAPLTEIALAGIQREADKAGLPLGEALRKCVERGWQGFDAAWVQNQSRASPAATRNQEFMSKIFDEGPRAVRDMGVIDASTGQFV</sequence>
<organism evidence="2 3">
    <name type="scientific">Bordetella hinzii OH87 BAL007II</name>
    <dbReference type="NCBI Taxonomy" id="1331262"/>
    <lineage>
        <taxon>Bacteria</taxon>
        <taxon>Pseudomonadati</taxon>
        <taxon>Pseudomonadota</taxon>
        <taxon>Betaproteobacteria</taxon>
        <taxon>Burkholderiales</taxon>
        <taxon>Alcaligenaceae</taxon>
        <taxon>Bordetella</taxon>
    </lineage>
</organism>
<evidence type="ECO:0000313" key="3">
    <source>
        <dbReference type="Proteomes" id="UP000025748"/>
    </source>
</evidence>
<comment type="caution">
    <text evidence="2">The sequence shown here is derived from an EMBL/GenBank/DDBJ whole genome shotgun (WGS) entry which is preliminary data.</text>
</comment>
<feature type="compositionally biased region" description="Polar residues" evidence="1">
    <location>
        <begin position="121"/>
        <end position="140"/>
    </location>
</feature>
<proteinExistence type="predicted"/>
<evidence type="ECO:0000256" key="1">
    <source>
        <dbReference type="SAM" id="MobiDB-lite"/>
    </source>
</evidence>
<evidence type="ECO:0000313" key="2">
    <source>
        <dbReference type="EMBL" id="KCB25980.1"/>
    </source>
</evidence>
<dbReference type="Pfam" id="PF07120">
    <property type="entry name" value="DUF1376"/>
    <property type="match status" value="1"/>
</dbReference>
<protein>
    <submittedName>
        <fullName evidence="2">PF07120 family protein</fullName>
    </submittedName>
</protein>
<reference evidence="2 3" key="1">
    <citation type="submission" date="2014-03" db="EMBL/GenBank/DDBJ databases">
        <title>Genome sequence of Bordetella hinzii.</title>
        <authorList>
            <person name="Register K."/>
            <person name="Harvill E."/>
            <person name="Goodfield L.L."/>
            <person name="Ivanov Y.V."/>
            <person name="Meyer J.A."/>
            <person name="Muse S.J."/>
            <person name="Jacobs N."/>
            <person name="Bendor L."/>
            <person name="Smallridge W.E."/>
            <person name="Brinkac L.M."/>
            <person name="Sanka R."/>
            <person name="Kim M."/>
            <person name="Losada L."/>
        </authorList>
    </citation>
    <scope>NUCLEOTIDE SEQUENCE [LARGE SCALE GENOMIC DNA]</scope>
    <source>
        <strain evidence="2 3">OH87 BAL007II</strain>
    </source>
</reference>
<gene>
    <name evidence="2" type="ORF">L544_3247</name>
</gene>